<evidence type="ECO:0000313" key="2">
    <source>
        <dbReference type="Proteomes" id="UP001303046"/>
    </source>
</evidence>
<dbReference type="EMBL" id="JAVFWL010000005">
    <property type="protein sequence ID" value="KAK6754278.1"/>
    <property type="molecule type" value="Genomic_DNA"/>
</dbReference>
<dbReference type="Proteomes" id="UP001303046">
    <property type="component" value="Unassembled WGS sequence"/>
</dbReference>
<name>A0ABR1DVG8_NECAM</name>
<accession>A0ABR1DVG8</accession>
<comment type="caution">
    <text evidence="1">The sequence shown here is derived from an EMBL/GenBank/DDBJ whole genome shotgun (WGS) entry which is preliminary data.</text>
</comment>
<proteinExistence type="predicted"/>
<reference evidence="1 2" key="1">
    <citation type="submission" date="2023-08" db="EMBL/GenBank/DDBJ databases">
        <title>A Necator americanus chromosomal reference genome.</title>
        <authorList>
            <person name="Ilik V."/>
            <person name="Petrzelkova K.J."/>
            <person name="Pardy F."/>
            <person name="Fuh T."/>
            <person name="Niatou-Singa F.S."/>
            <person name="Gouil Q."/>
            <person name="Baker L."/>
            <person name="Ritchie M.E."/>
            <person name="Jex A.R."/>
            <person name="Gazzola D."/>
            <person name="Li H."/>
            <person name="Toshio Fujiwara R."/>
            <person name="Zhan B."/>
            <person name="Aroian R.V."/>
            <person name="Pafco B."/>
            <person name="Schwarz E.M."/>
        </authorList>
    </citation>
    <scope>NUCLEOTIDE SEQUENCE [LARGE SCALE GENOMIC DNA]</scope>
    <source>
        <strain evidence="1 2">Aroian</strain>
        <tissue evidence="1">Whole animal</tissue>
    </source>
</reference>
<protein>
    <submittedName>
        <fullName evidence="1">Uncharacterized protein</fullName>
    </submittedName>
</protein>
<gene>
    <name evidence="1" type="primary">Necator_chrV.g18131</name>
    <name evidence="1" type="ORF">RB195_013340</name>
</gene>
<evidence type="ECO:0000313" key="1">
    <source>
        <dbReference type="EMBL" id="KAK6754278.1"/>
    </source>
</evidence>
<sequence>MIKEHLLSATKEDGSVDDDFILENSLSQGDGHIEEDPNVDYEMLLKGLRACAERASKPRTTSLDRTSKTSKELLERRRDLRLVLNASHTERQKKILEAAQRRASLKKCRRDLHGYNISTGLLQIGFSRHNYELLVPDFISADFLRAGDHSLHVILAAHMTSYLGKKGYQTSERDRERFLYIGKIPGRRLELPSDMLGGWMKFALKNKLDSVKSLAAWTTSRLFRDS</sequence>
<organism evidence="1 2">
    <name type="scientific">Necator americanus</name>
    <name type="common">Human hookworm</name>
    <dbReference type="NCBI Taxonomy" id="51031"/>
    <lineage>
        <taxon>Eukaryota</taxon>
        <taxon>Metazoa</taxon>
        <taxon>Ecdysozoa</taxon>
        <taxon>Nematoda</taxon>
        <taxon>Chromadorea</taxon>
        <taxon>Rhabditida</taxon>
        <taxon>Rhabditina</taxon>
        <taxon>Rhabditomorpha</taxon>
        <taxon>Strongyloidea</taxon>
        <taxon>Ancylostomatidae</taxon>
        <taxon>Bunostominae</taxon>
        <taxon>Necator</taxon>
    </lineage>
</organism>
<keyword evidence="2" id="KW-1185">Reference proteome</keyword>